<dbReference type="Proteomes" id="UP000256869">
    <property type="component" value="Unassembled WGS sequence"/>
</dbReference>
<name>A0A3D9ISR6_9BACL</name>
<dbReference type="SUPFAM" id="SSF161098">
    <property type="entry name" value="MetI-like"/>
    <property type="match status" value="1"/>
</dbReference>
<protein>
    <submittedName>
        <fullName evidence="9">Carbohydrate ABC transporter membrane protein 1 (CUT1 family)</fullName>
    </submittedName>
</protein>
<dbReference type="PANTHER" id="PTHR30193:SF37">
    <property type="entry name" value="INNER MEMBRANE ABC TRANSPORTER PERMEASE PROTEIN YCJO"/>
    <property type="match status" value="1"/>
</dbReference>
<feature type="transmembrane region" description="Helical" evidence="7">
    <location>
        <begin position="198"/>
        <end position="222"/>
    </location>
</feature>
<dbReference type="InterPro" id="IPR000515">
    <property type="entry name" value="MetI-like"/>
</dbReference>
<keyword evidence="2 7" id="KW-0813">Transport</keyword>
<dbReference type="GO" id="GO:0055085">
    <property type="term" value="P:transmembrane transport"/>
    <property type="evidence" value="ECO:0007669"/>
    <property type="project" value="InterPro"/>
</dbReference>
<comment type="subcellular location">
    <subcellularLocation>
        <location evidence="1 7">Cell membrane</location>
        <topology evidence="1 7">Multi-pass membrane protein</topology>
    </subcellularLocation>
</comment>
<proteinExistence type="inferred from homology"/>
<dbReference type="InterPro" id="IPR035906">
    <property type="entry name" value="MetI-like_sf"/>
</dbReference>
<evidence type="ECO:0000256" key="5">
    <source>
        <dbReference type="ARBA" id="ARBA00022989"/>
    </source>
</evidence>
<keyword evidence="4 7" id="KW-0812">Transmembrane</keyword>
<dbReference type="CDD" id="cd06261">
    <property type="entry name" value="TM_PBP2"/>
    <property type="match status" value="1"/>
</dbReference>
<evidence type="ECO:0000256" key="3">
    <source>
        <dbReference type="ARBA" id="ARBA00022475"/>
    </source>
</evidence>
<keyword evidence="6 7" id="KW-0472">Membrane</keyword>
<gene>
    <name evidence="9" type="ORF">DFP95_102169</name>
</gene>
<dbReference type="PANTHER" id="PTHR30193">
    <property type="entry name" value="ABC TRANSPORTER PERMEASE PROTEIN"/>
    <property type="match status" value="1"/>
</dbReference>
<dbReference type="RefSeq" id="WP_115991517.1">
    <property type="nucleotide sequence ID" value="NZ_QRDY01000002.1"/>
</dbReference>
<sequence length="288" mass="32452">MTKVWKRTYTYYFLFPAAIIYLIIFILPTFMSFFFSMTRWTLQDWTYIGFDNFKTFFQESSLNIGFKNTFVYAVVTCGFKVVFGLLLGVFLTSKIRTKNYLRSVVFFPTLVSTIAVGIAFSTLMHPTEGLINTTLASLGISGPDWLGDTRFALLSVAFVDVWKGVGFATVIYIAGIMSIPEEYYEALQIDGGNSWRKFWNIILPLSRPATNAVIILAFIGGLRSFDILWPMTRGGPGFATDVIASIIYKQYQAGFYGLATAGNVILFLFVSALAFPLSLYLNRREVDL</sequence>
<dbReference type="EMBL" id="QRDY01000002">
    <property type="protein sequence ID" value="RED64748.1"/>
    <property type="molecule type" value="Genomic_DNA"/>
</dbReference>
<evidence type="ECO:0000256" key="6">
    <source>
        <dbReference type="ARBA" id="ARBA00023136"/>
    </source>
</evidence>
<organism evidence="9 10">
    <name type="scientific">Cohnella lupini</name>
    <dbReference type="NCBI Taxonomy" id="1294267"/>
    <lineage>
        <taxon>Bacteria</taxon>
        <taxon>Bacillati</taxon>
        <taxon>Bacillota</taxon>
        <taxon>Bacilli</taxon>
        <taxon>Bacillales</taxon>
        <taxon>Paenibacillaceae</taxon>
        <taxon>Cohnella</taxon>
    </lineage>
</organism>
<evidence type="ECO:0000256" key="2">
    <source>
        <dbReference type="ARBA" id="ARBA00022448"/>
    </source>
</evidence>
<feature type="domain" description="ABC transmembrane type-1" evidence="8">
    <location>
        <begin position="66"/>
        <end position="277"/>
    </location>
</feature>
<keyword evidence="10" id="KW-1185">Reference proteome</keyword>
<feature type="transmembrane region" description="Helical" evidence="7">
    <location>
        <begin position="70"/>
        <end position="92"/>
    </location>
</feature>
<accession>A0A3D9ISR6</accession>
<comment type="caution">
    <text evidence="9">The sequence shown here is derived from an EMBL/GenBank/DDBJ whole genome shotgun (WGS) entry which is preliminary data.</text>
</comment>
<keyword evidence="5 7" id="KW-1133">Transmembrane helix</keyword>
<feature type="transmembrane region" description="Helical" evidence="7">
    <location>
        <begin position="104"/>
        <end position="124"/>
    </location>
</feature>
<feature type="transmembrane region" description="Helical" evidence="7">
    <location>
        <begin position="12"/>
        <end position="35"/>
    </location>
</feature>
<evidence type="ECO:0000313" key="9">
    <source>
        <dbReference type="EMBL" id="RED64748.1"/>
    </source>
</evidence>
<dbReference type="AlphaFoldDB" id="A0A3D9ISR6"/>
<feature type="transmembrane region" description="Helical" evidence="7">
    <location>
        <begin position="255"/>
        <end position="281"/>
    </location>
</feature>
<dbReference type="InterPro" id="IPR051393">
    <property type="entry name" value="ABC_transporter_permease"/>
</dbReference>
<evidence type="ECO:0000256" key="7">
    <source>
        <dbReference type="RuleBase" id="RU363032"/>
    </source>
</evidence>
<evidence type="ECO:0000313" key="10">
    <source>
        <dbReference type="Proteomes" id="UP000256869"/>
    </source>
</evidence>
<comment type="similarity">
    <text evidence="7">Belongs to the binding-protein-dependent transport system permease family.</text>
</comment>
<feature type="transmembrane region" description="Helical" evidence="7">
    <location>
        <begin position="151"/>
        <end position="177"/>
    </location>
</feature>
<evidence type="ECO:0000256" key="4">
    <source>
        <dbReference type="ARBA" id="ARBA00022692"/>
    </source>
</evidence>
<dbReference type="GO" id="GO:0005886">
    <property type="term" value="C:plasma membrane"/>
    <property type="evidence" value="ECO:0007669"/>
    <property type="project" value="UniProtKB-SubCell"/>
</dbReference>
<evidence type="ECO:0000256" key="1">
    <source>
        <dbReference type="ARBA" id="ARBA00004651"/>
    </source>
</evidence>
<keyword evidence="3" id="KW-1003">Cell membrane</keyword>
<dbReference type="Gene3D" id="1.10.3720.10">
    <property type="entry name" value="MetI-like"/>
    <property type="match status" value="1"/>
</dbReference>
<dbReference type="Pfam" id="PF00528">
    <property type="entry name" value="BPD_transp_1"/>
    <property type="match status" value="1"/>
</dbReference>
<reference evidence="9 10" key="1">
    <citation type="submission" date="2018-07" db="EMBL/GenBank/DDBJ databases">
        <title>Genomic Encyclopedia of Type Strains, Phase III (KMG-III): the genomes of soil and plant-associated and newly described type strains.</title>
        <authorList>
            <person name="Whitman W."/>
        </authorList>
    </citation>
    <scope>NUCLEOTIDE SEQUENCE [LARGE SCALE GENOMIC DNA]</scope>
    <source>
        <strain evidence="9 10">CECT 8236</strain>
    </source>
</reference>
<evidence type="ECO:0000259" key="8">
    <source>
        <dbReference type="PROSITE" id="PS50928"/>
    </source>
</evidence>
<dbReference type="OrthoDB" id="5174895at2"/>
<dbReference type="PROSITE" id="PS50928">
    <property type="entry name" value="ABC_TM1"/>
    <property type="match status" value="1"/>
</dbReference>